<protein>
    <recommendedName>
        <fullName evidence="1">CdiI C-terminal domain-containing protein</fullName>
    </recommendedName>
</protein>
<sequence length="157" mass="18898">MFDILLENKIFDEKFQENIFQAKIIINDFSEILHIPISYWNIADYILNWKISLKKGFLNKKDSVLLTTAYSLTEANFLQSWILYYSIEAIYIQNYIFFLDEHRDFNFKNIDDFIPPREIITEEGEKISEWKVRNADILEFYESLDNKLNVISKNNFL</sequence>
<dbReference type="EMBL" id="JAMDKF010000004">
    <property type="protein sequence ID" value="MEE6040854.1"/>
    <property type="molecule type" value="Genomic_DNA"/>
</dbReference>
<dbReference type="Gene3D" id="3.30.2450.20">
    <property type="match status" value="1"/>
</dbReference>
<dbReference type="CDD" id="cd20699">
    <property type="entry name" value="CdiI_ECL-like"/>
    <property type="match status" value="1"/>
</dbReference>
<gene>
    <name evidence="3" type="ORF">DM482_03800</name>
    <name evidence="2" type="ORF">M5S13_02960</name>
</gene>
<reference evidence="2 5" key="2">
    <citation type="journal article" date="2022" name="Front. Microbiol.">
        <title>Commensal bacteria contribute to the growth of multidrug-resistant Avibacterium paragallinarum in chickens.</title>
        <authorList>
            <person name="Zhu J."/>
            <person name="Chen Y."/>
            <person name="Wu Y."/>
            <person name="Wang Y."/>
            <person name="Zhu K."/>
        </authorList>
    </citation>
    <scope>NUCLEOTIDE SEQUENCE [LARGE SCALE GENOMIC DNA]</scope>
    <source>
        <strain evidence="2 5">AV25</strain>
    </source>
</reference>
<organism evidence="3 4">
    <name type="scientific">Avibacterium paragallinarum</name>
    <name type="common">Haemophilus gallinarum</name>
    <dbReference type="NCBI Taxonomy" id="728"/>
    <lineage>
        <taxon>Bacteria</taxon>
        <taxon>Pseudomonadati</taxon>
        <taxon>Pseudomonadota</taxon>
        <taxon>Gammaproteobacteria</taxon>
        <taxon>Pasteurellales</taxon>
        <taxon>Pasteurellaceae</taxon>
        <taxon>Avibacterium</taxon>
    </lineage>
</organism>
<dbReference type="InterPro" id="IPR040509">
    <property type="entry name" value="CdiI_C"/>
</dbReference>
<comment type="caution">
    <text evidence="3">The sequence shown here is derived from an EMBL/GenBank/DDBJ whole genome shotgun (WGS) entry which is preliminary data.</text>
</comment>
<dbReference type="AlphaFoldDB" id="A0AAE5WHF6"/>
<dbReference type="Proteomes" id="UP000247594">
    <property type="component" value="Unassembled WGS sequence"/>
</dbReference>
<evidence type="ECO:0000313" key="2">
    <source>
        <dbReference type="EMBL" id="MEE6040854.1"/>
    </source>
</evidence>
<evidence type="ECO:0000259" key="1">
    <source>
        <dbReference type="Pfam" id="PF18228"/>
    </source>
</evidence>
<keyword evidence="5" id="KW-1185">Reference proteome</keyword>
<reference evidence="2" key="3">
    <citation type="submission" date="2022-05" db="EMBL/GenBank/DDBJ databases">
        <authorList>
            <person name="Chen Y."/>
            <person name="Zhu J."/>
            <person name="Zhu K."/>
        </authorList>
    </citation>
    <scope>NUCLEOTIDE SEQUENCE</scope>
    <source>
        <strain evidence="2">AV25</strain>
    </source>
</reference>
<name>A0AAE5WHF6_AVIPA</name>
<feature type="domain" description="CdiI C-terminal" evidence="1">
    <location>
        <begin position="36"/>
        <end position="139"/>
    </location>
</feature>
<evidence type="ECO:0000313" key="3">
    <source>
        <dbReference type="EMBL" id="PXZ39866.1"/>
    </source>
</evidence>
<evidence type="ECO:0000313" key="4">
    <source>
        <dbReference type="Proteomes" id="UP000247594"/>
    </source>
</evidence>
<dbReference type="Pfam" id="PF18228">
    <property type="entry name" value="CdiI_N"/>
    <property type="match status" value="1"/>
</dbReference>
<proteinExistence type="predicted"/>
<dbReference type="RefSeq" id="WP_110479138.1">
    <property type="nucleotide sequence ID" value="NZ_CP081939.1"/>
</dbReference>
<dbReference type="InterPro" id="IPR053755">
    <property type="entry name" value="CDI_immunity_sf"/>
</dbReference>
<evidence type="ECO:0000313" key="5">
    <source>
        <dbReference type="Proteomes" id="UP001347884"/>
    </source>
</evidence>
<accession>A0AAE5WHF6</accession>
<dbReference type="EMBL" id="QJPJ01000004">
    <property type="protein sequence ID" value="PXZ39866.1"/>
    <property type="molecule type" value="Genomic_DNA"/>
</dbReference>
<dbReference type="Proteomes" id="UP001347884">
    <property type="component" value="Unassembled WGS sequence"/>
</dbReference>
<reference evidence="3 4" key="1">
    <citation type="submission" date="2018-06" db="EMBL/GenBank/DDBJ databases">
        <authorList>
            <person name="Teymurazov M."/>
            <person name="Kislichkina A."/>
            <person name="Abaymova A."/>
            <person name="Mukhina T."/>
            <person name="Mayskaya N."/>
            <person name="Svetoch E."/>
            <person name="Bogun A."/>
        </authorList>
    </citation>
    <scope>NUCLEOTIDE SEQUENCE [LARGE SCALE GENOMIC DNA]</scope>
    <source>
        <strain evidence="3 4">SCPM-O-B-8406</strain>
    </source>
</reference>